<dbReference type="RefSeq" id="WP_236842017.1">
    <property type="nucleotide sequence ID" value="NZ_CP012541.1"/>
</dbReference>
<dbReference type="EMBL" id="CP012541">
    <property type="protein sequence ID" value="ALF47107.1"/>
    <property type="molecule type" value="Genomic_DNA"/>
</dbReference>
<dbReference type="AlphaFoldDB" id="A0A0M4SSA5"/>
<dbReference type="GO" id="GO:0004315">
    <property type="term" value="F:3-oxoacyl-[acyl-carrier-protein] synthase activity"/>
    <property type="evidence" value="ECO:0007669"/>
    <property type="project" value="InterPro"/>
</dbReference>
<dbReference type="GO" id="GO:0005829">
    <property type="term" value="C:cytosol"/>
    <property type="evidence" value="ECO:0007669"/>
    <property type="project" value="TreeGrafter"/>
</dbReference>
<organism evidence="5 6">
    <name type="scientific">Campylobacter concisus</name>
    <dbReference type="NCBI Taxonomy" id="199"/>
    <lineage>
        <taxon>Bacteria</taxon>
        <taxon>Pseudomonadati</taxon>
        <taxon>Campylobacterota</taxon>
        <taxon>Epsilonproteobacteria</taxon>
        <taxon>Campylobacterales</taxon>
        <taxon>Campylobacteraceae</taxon>
        <taxon>Campylobacter</taxon>
    </lineage>
</organism>
<dbReference type="InterPro" id="IPR020841">
    <property type="entry name" value="PKS_Beta-ketoAc_synthase_dom"/>
</dbReference>
<dbReference type="PATRIC" id="fig|199.248.peg.424"/>
<evidence type="ECO:0000313" key="6">
    <source>
        <dbReference type="Proteomes" id="UP000066049"/>
    </source>
</evidence>
<sequence>MLIYVSKPAIISAAGSSSNENLSSLLSGKRFLSLSSEFHPENKFLVAKFDKALPEFAKNTKEHFKTRTNALLLNTLLELDDEIKKAIKKFGKSRVGVILGTTTSGIEENFETFKEYIRTEIFDKSKFGIDRNCLANVSEFVSEFYGLEGPSFCVSTACTSGVKAIIEAQRLIKSDICDAVICGGVDSLNTLTINGFNSLSILSQKPSQPFSKNREGINIGEGAGLFLLSRDEISNVVVVGSASNCDAFHMTQPDFNAKMAICCIEEALKKAGIDGVDYVNLHGTGTQANDKMEAKAVNLTLGFAYASSLKPQIGHTLGAAGAIESAICVMLCMGENSLLPPHVYDGVYDESLEAINLVKSGTKFDVKAAMSLSFAFGGDNAAIIFKRVR</sequence>
<dbReference type="Gene3D" id="3.40.47.10">
    <property type="match status" value="1"/>
</dbReference>
<dbReference type="PANTHER" id="PTHR11712:SF320">
    <property type="entry name" value="BETA-KETOACYL SYNTHASE"/>
    <property type="match status" value="1"/>
</dbReference>
<dbReference type="Pfam" id="PF02801">
    <property type="entry name" value="Ketoacyl-synt_C"/>
    <property type="match status" value="1"/>
</dbReference>
<reference evidence="6" key="1">
    <citation type="submission" date="2015-08" db="EMBL/GenBank/DDBJ databases">
        <title>Comparative genomics of the Campylobacter concisus group.</title>
        <authorList>
            <person name="Miller W.G."/>
            <person name="Yee E."/>
            <person name="Chapman M.H."/>
            <person name="Huynh S."/>
            <person name="Bono J.L."/>
            <person name="On S.L.W."/>
            <person name="St Leger J."/>
            <person name="Foster G."/>
            <person name="Parker C.T."/>
        </authorList>
    </citation>
    <scope>NUCLEOTIDE SEQUENCE [LARGE SCALE GENOMIC DNA]</scope>
    <source>
        <strain evidence="6">ATCC 33237</strain>
    </source>
</reference>
<dbReference type="GeneID" id="28662069"/>
<keyword evidence="2 3" id="KW-0808">Transferase</keyword>
<dbReference type="SMART" id="SM00825">
    <property type="entry name" value="PKS_KS"/>
    <property type="match status" value="1"/>
</dbReference>
<name>A0A0M4SSA5_9BACT</name>
<dbReference type="Pfam" id="PF00109">
    <property type="entry name" value="ketoacyl-synt"/>
    <property type="match status" value="1"/>
</dbReference>
<feature type="domain" description="Ketosynthase family 3 (KS3)" evidence="4">
    <location>
        <begin position="1"/>
        <end position="387"/>
    </location>
</feature>
<dbReference type="InterPro" id="IPR016039">
    <property type="entry name" value="Thiolase-like"/>
</dbReference>
<protein>
    <submittedName>
        <fullName evidence="5">3-oxoacyl-[acp] synthase I</fullName>
    </submittedName>
</protein>
<dbReference type="KEGG" id="ccoc:CCON33237_0400"/>
<comment type="similarity">
    <text evidence="1 3">Belongs to the thiolase-like superfamily. Beta-ketoacyl-ACP synthases family.</text>
</comment>
<evidence type="ECO:0000256" key="1">
    <source>
        <dbReference type="ARBA" id="ARBA00008467"/>
    </source>
</evidence>
<evidence type="ECO:0000259" key="4">
    <source>
        <dbReference type="PROSITE" id="PS52004"/>
    </source>
</evidence>
<dbReference type="PROSITE" id="PS52004">
    <property type="entry name" value="KS3_2"/>
    <property type="match status" value="1"/>
</dbReference>
<dbReference type="PANTHER" id="PTHR11712">
    <property type="entry name" value="POLYKETIDE SYNTHASE-RELATED"/>
    <property type="match status" value="1"/>
</dbReference>
<dbReference type="Proteomes" id="UP000066049">
    <property type="component" value="Chromosome"/>
</dbReference>
<dbReference type="GO" id="GO:0006633">
    <property type="term" value="P:fatty acid biosynthetic process"/>
    <property type="evidence" value="ECO:0007669"/>
    <property type="project" value="InterPro"/>
</dbReference>
<dbReference type="InterPro" id="IPR018201">
    <property type="entry name" value="Ketoacyl_synth_AS"/>
</dbReference>
<evidence type="ECO:0000256" key="2">
    <source>
        <dbReference type="ARBA" id="ARBA00022679"/>
    </source>
</evidence>
<accession>A0A0M4SSA5</accession>
<dbReference type="InterPro" id="IPR014031">
    <property type="entry name" value="Ketoacyl_synth_C"/>
</dbReference>
<gene>
    <name evidence="5" type="ORF">CCON33237_0400</name>
</gene>
<proteinExistence type="inferred from homology"/>
<dbReference type="PROSITE" id="PS00606">
    <property type="entry name" value="KS3_1"/>
    <property type="match status" value="1"/>
</dbReference>
<dbReference type="InterPro" id="IPR014030">
    <property type="entry name" value="Ketoacyl_synth_N"/>
</dbReference>
<dbReference type="CDD" id="cd00834">
    <property type="entry name" value="KAS_I_II"/>
    <property type="match status" value="1"/>
</dbReference>
<dbReference type="SUPFAM" id="SSF53901">
    <property type="entry name" value="Thiolase-like"/>
    <property type="match status" value="1"/>
</dbReference>
<evidence type="ECO:0000256" key="3">
    <source>
        <dbReference type="RuleBase" id="RU003694"/>
    </source>
</evidence>
<dbReference type="InterPro" id="IPR000794">
    <property type="entry name" value="Beta-ketoacyl_synthase"/>
</dbReference>
<evidence type="ECO:0000313" key="5">
    <source>
        <dbReference type="EMBL" id="ALF47107.1"/>
    </source>
</evidence>